<dbReference type="AlphaFoldDB" id="A0A7H9B0P1"/>
<evidence type="ECO:0000259" key="1">
    <source>
        <dbReference type="Pfam" id="PF00294"/>
    </source>
</evidence>
<dbReference type="InterPro" id="IPR011611">
    <property type="entry name" value="PfkB_dom"/>
</dbReference>
<dbReference type="GeneID" id="59235013"/>
<dbReference type="EMBL" id="CP058605">
    <property type="protein sequence ID" value="QLG71352.1"/>
    <property type="molecule type" value="Genomic_DNA"/>
</dbReference>
<feature type="domain" description="Carbohydrate kinase PfkB" evidence="1">
    <location>
        <begin position="175"/>
        <end position="309"/>
    </location>
</feature>
<dbReference type="KEGG" id="zmk:HG535_0B03920"/>
<dbReference type="PANTHER" id="PTHR47098:SF2">
    <property type="entry name" value="PROTEIN MAK32"/>
    <property type="match status" value="1"/>
</dbReference>
<evidence type="ECO:0000313" key="3">
    <source>
        <dbReference type="Proteomes" id="UP000509704"/>
    </source>
</evidence>
<organism evidence="2 3">
    <name type="scientific">Zygotorulaspora mrakii</name>
    <name type="common">Zygosaccharomyces mrakii</name>
    <dbReference type="NCBI Taxonomy" id="42260"/>
    <lineage>
        <taxon>Eukaryota</taxon>
        <taxon>Fungi</taxon>
        <taxon>Dikarya</taxon>
        <taxon>Ascomycota</taxon>
        <taxon>Saccharomycotina</taxon>
        <taxon>Saccharomycetes</taxon>
        <taxon>Saccharomycetales</taxon>
        <taxon>Saccharomycetaceae</taxon>
        <taxon>Zygotorulaspora</taxon>
    </lineage>
</organism>
<dbReference type="InterPro" id="IPR029056">
    <property type="entry name" value="Ribokinase-like"/>
</dbReference>
<dbReference type="Gene3D" id="3.40.1190.20">
    <property type="match status" value="1"/>
</dbReference>
<keyword evidence="3" id="KW-1185">Reference proteome</keyword>
<dbReference type="SUPFAM" id="SSF53613">
    <property type="entry name" value="Ribokinase-like"/>
    <property type="match status" value="1"/>
</dbReference>
<protein>
    <recommendedName>
        <fullName evidence="1">Carbohydrate kinase PfkB domain-containing protein</fullName>
    </recommendedName>
</protein>
<dbReference type="Proteomes" id="UP000509704">
    <property type="component" value="Chromosome 2"/>
</dbReference>
<accession>A0A7H9B0P1</accession>
<dbReference type="PANTHER" id="PTHR47098">
    <property type="entry name" value="PROTEIN MAK32"/>
    <property type="match status" value="1"/>
</dbReference>
<dbReference type="RefSeq" id="XP_037143080.1">
    <property type="nucleotide sequence ID" value="XM_037287185.1"/>
</dbReference>
<evidence type="ECO:0000313" key="2">
    <source>
        <dbReference type="EMBL" id="QLG71352.1"/>
    </source>
</evidence>
<reference evidence="2 3" key="1">
    <citation type="submission" date="2020-07" db="EMBL/GenBank/DDBJ databases">
        <title>The yeast mating-type switching endonuclease HO is a domesticated member of an unorthodox homing genetic element family.</title>
        <authorList>
            <person name="Coughlan A.Y."/>
            <person name="Lombardi L."/>
            <person name="Braun-Galleani S."/>
            <person name="Martos A.R."/>
            <person name="Galeote V."/>
            <person name="Bigey F."/>
            <person name="Dequin S."/>
            <person name="Byrne K.P."/>
            <person name="Wolfe K.H."/>
        </authorList>
    </citation>
    <scope>NUCLEOTIDE SEQUENCE [LARGE SCALE GENOMIC DNA]</scope>
    <source>
        <strain evidence="2 3">NRRL Y-6702</strain>
    </source>
</reference>
<dbReference type="OrthoDB" id="497927at2759"/>
<gene>
    <name evidence="2" type="ORF">HG535_0B03920</name>
</gene>
<proteinExistence type="predicted"/>
<name>A0A7H9B0P1_ZYGMR</name>
<dbReference type="Pfam" id="PF00294">
    <property type="entry name" value="PfkB"/>
    <property type="match status" value="1"/>
</dbReference>
<sequence length="354" mass="40170">MGAPLLTTNGMFIVDEIHIRDGSNYKDVPGGGGMFAMLGGCIACLDERLSLGLKWIIDCGYDFPLSLTETIQSWDTGAVFRHDTSRKTTKGWNYYRDNDFRDFKYLTPKKQIDVKDWCEVFGKDQLREMKCLHLLCSSTRCIDMIKQLERIQCRNETYVWEPIPDLCNQEYFNEIKQIVQKTNGPVIIFSPNAEEGARIFGDKEPLTLEACLKYIWKFDTFIGDKNICVLRCGKLGSISLGAKDSVTGRRSVLHLPAYHYETPNSVVDPTGGGNSFLGGFCVGYTITRDLYIANICANIAAGCVIEQIGIPTFDPIEKKWNGLTFEQRLEIYVKTNKLNYDTERICKLLENYAL</sequence>